<feature type="domain" description="Calponin-homology (CH)" evidence="4">
    <location>
        <begin position="1"/>
        <end position="106"/>
    </location>
</feature>
<keyword evidence="1" id="KW-0677">Repeat</keyword>
<evidence type="ECO:0000313" key="6">
    <source>
        <dbReference type="Proteomes" id="UP000694620"/>
    </source>
</evidence>
<evidence type="ECO:0000256" key="2">
    <source>
        <dbReference type="ARBA" id="ARBA00023203"/>
    </source>
</evidence>
<dbReference type="InterPro" id="IPR036872">
    <property type="entry name" value="CH_dom_sf"/>
</dbReference>
<feature type="coiled-coil region" evidence="3">
    <location>
        <begin position="353"/>
        <end position="383"/>
    </location>
</feature>
<dbReference type="InterPro" id="IPR001589">
    <property type="entry name" value="Actinin_actin-bd_CS"/>
</dbReference>
<sequence length="477" mass="55649">GYLTSDIFPSLTVHNEQTTVDIEIKDVYTELKTGVYLIRLLELISGEKLQTPSRKTLRVHCLENNSIAIQFLKTKIKVDLIGPENIVDEDRTMILGLIWIIILRFQIAAITLDEVTRRSAKEALLIWCQRRTAKYSNVNVQDFSSSWRDGLAFNALIHFHRPDLLDYERLTPKQPLQNLNNAFNIAETELGISRLLDAEDVAVPQPDEKSIMTYISLYYHYFSKMKQGQTGQKRIAKVSCNYIDDLKQQYEKMISDLLRWIKTKVVELSDRCFPNSLQGMQRMMAVFKTYRTVEKPPKYQERGAIEAHLFNLKTKLRANNQRAYIPPEGKTLGDLEKHWGILERAEHERERALQMELLRLERLEQLAQKFERKAKLREAYLNETCKLLQQQDFKDFDNLQEAEAASRKLEGFITDVHARDQRFKALKNMGAQQTLHKIVKTLVLLRDIDVVKADLIELQVSKELRLKSTFTARLYLF</sequence>
<dbReference type="SUPFAM" id="SSF47576">
    <property type="entry name" value="Calponin-homology domain, CH-domain"/>
    <property type="match status" value="1"/>
</dbReference>
<accession>A0A8C4TD27</accession>
<name>A0A8C4TD27_ERPCA</name>
<evidence type="ECO:0000256" key="1">
    <source>
        <dbReference type="ARBA" id="ARBA00022737"/>
    </source>
</evidence>
<reference evidence="5" key="2">
    <citation type="submission" date="2025-08" db="UniProtKB">
        <authorList>
            <consortium name="Ensembl"/>
        </authorList>
    </citation>
    <scope>IDENTIFICATION</scope>
</reference>
<dbReference type="Proteomes" id="UP000694620">
    <property type="component" value="Chromosome 16"/>
</dbReference>
<dbReference type="AlphaFoldDB" id="A0A8C4TD27"/>
<dbReference type="PANTHER" id="PTHR11915">
    <property type="entry name" value="SPECTRIN/FILAMIN RELATED CYTOSKELETAL PROTEIN"/>
    <property type="match status" value="1"/>
</dbReference>
<dbReference type="GeneTree" id="ENSGT00940000161549"/>
<dbReference type="SUPFAM" id="SSF46966">
    <property type="entry name" value="Spectrin repeat"/>
    <property type="match status" value="2"/>
</dbReference>
<organism evidence="5 6">
    <name type="scientific">Erpetoichthys calabaricus</name>
    <name type="common">Rope fish</name>
    <name type="synonym">Calamoichthys calabaricus</name>
    <dbReference type="NCBI Taxonomy" id="27687"/>
    <lineage>
        <taxon>Eukaryota</taxon>
        <taxon>Metazoa</taxon>
        <taxon>Chordata</taxon>
        <taxon>Craniata</taxon>
        <taxon>Vertebrata</taxon>
        <taxon>Euteleostomi</taxon>
        <taxon>Actinopterygii</taxon>
        <taxon>Polypteriformes</taxon>
        <taxon>Polypteridae</taxon>
        <taxon>Erpetoichthys</taxon>
    </lineage>
</organism>
<dbReference type="Gene3D" id="1.20.58.60">
    <property type="match status" value="1"/>
</dbReference>
<evidence type="ECO:0000259" key="4">
    <source>
        <dbReference type="PROSITE" id="PS50021"/>
    </source>
</evidence>
<dbReference type="FunFam" id="1.20.58.60:FF:000172">
    <property type="entry name" value="Spectrin beta chain"/>
    <property type="match status" value="1"/>
</dbReference>
<dbReference type="Pfam" id="PF00307">
    <property type="entry name" value="CH"/>
    <property type="match status" value="2"/>
</dbReference>
<dbReference type="Pfam" id="PF00435">
    <property type="entry name" value="Spectrin"/>
    <property type="match status" value="1"/>
</dbReference>
<dbReference type="GO" id="GO:0003779">
    <property type="term" value="F:actin binding"/>
    <property type="evidence" value="ECO:0007669"/>
    <property type="project" value="UniProtKB-KW"/>
</dbReference>
<dbReference type="InterPro" id="IPR001715">
    <property type="entry name" value="CH_dom"/>
</dbReference>
<dbReference type="FunFam" id="1.10.418.10:FF:000001">
    <property type="entry name" value="Actinin alpha 1"/>
    <property type="match status" value="1"/>
</dbReference>
<dbReference type="Ensembl" id="ENSECRT00000030419.1">
    <property type="protein sequence ID" value="ENSECRP00000029785.1"/>
    <property type="gene ID" value="ENSECRG00000020101.1"/>
</dbReference>
<keyword evidence="3" id="KW-0175">Coiled coil</keyword>
<proteinExistence type="predicted"/>
<keyword evidence="6" id="KW-1185">Reference proteome</keyword>
<protein>
    <submittedName>
        <fullName evidence="5">Spectrin, beta, non-erythrocytic 5</fullName>
    </submittedName>
</protein>
<dbReference type="PROSITE" id="PS00020">
    <property type="entry name" value="ACTININ_2"/>
    <property type="match status" value="1"/>
</dbReference>
<dbReference type="InterPro" id="IPR002017">
    <property type="entry name" value="Spectrin_repeat"/>
</dbReference>
<reference evidence="5" key="1">
    <citation type="submission" date="2021-06" db="EMBL/GenBank/DDBJ databases">
        <authorList>
            <consortium name="Wellcome Sanger Institute Data Sharing"/>
        </authorList>
    </citation>
    <scope>NUCLEOTIDE SEQUENCE [LARGE SCALE GENOMIC DNA]</scope>
</reference>
<dbReference type="Gene3D" id="1.10.418.10">
    <property type="entry name" value="Calponin-like domain"/>
    <property type="match status" value="2"/>
</dbReference>
<reference evidence="5" key="3">
    <citation type="submission" date="2025-09" db="UniProtKB">
        <authorList>
            <consortium name="Ensembl"/>
        </authorList>
    </citation>
    <scope>IDENTIFICATION</scope>
</reference>
<dbReference type="SMART" id="SM00033">
    <property type="entry name" value="CH"/>
    <property type="match status" value="2"/>
</dbReference>
<keyword evidence="2" id="KW-0009">Actin-binding</keyword>
<feature type="domain" description="Calponin-homology (CH)" evidence="4">
    <location>
        <begin position="118"/>
        <end position="223"/>
    </location>
</feature>
<dbReference type="FunFam" id="1.10.418.10:FF:000089">
    <property type="entry name" value="Spectrin beta chain"/>
    <property type="match status" value="1"/>
</dbReference>
<evidence type="ECO:0000313" key="5">
    <source>
        <dbReference type="Ensembl" id="ENSECRP00000029785.1"/>
    </source>
</evidence>
<evidence type="ECO:0000256" key="3">
    <source>
        <dbReference type="SAM" id="Coils"/>
    </source>
</evidence>
<dbReference type="PROSITE" id="PS50021">
    <property type="entry name" value="CH"/>
    <property type="match status" value="2"/>
</dbReference>